<evidence type="ECO:0000256" key="2">
    <source>
        <dbReference type="ARBA" id="ARBA00023136"/>
    </source>
</evidence>
<comment type="subcellular location">
    <subcellularLocation>
        <location evidence="3">Plastid</location>
        <location evidence="3">Chloroplast outer membrane</location>
    </subcellularLocation>
</comment>
<dbReference type="Gene3D" id="2.40.160.50">
    <property type="entry name" value="membrane protein fhac: a member of the omp85/tpsb transporter family"/>
    <property type="match status" value="1"/>
</dbReference>
<keyword evidence="6" id="KW-1185">Reference proteome</keyword>
<keyword evidence="1" id="KW-1002">Plastid outer membrane</keyword>
<dbReference type="Proteomes" id="UP000030748">
    <property type="component" value="Unassembled WGS sequence"/>
</dbReference>
<organism evidence="5 6">
    <name type="scientific">Erythranthe guttata</name>
    <name type="common">Yellow monkey flower</name>
    <name type="synonym">Mimulus guttatus</name>
    <dbReference type="NCBI Taxonomy" id="4155"/>
    <lineage>
        <taxon>Eukaryota</taxon>
        <taxon>Viridiplantae</taxon>
        <taxon>Streptophyta</taxon>
        <taxon>Embryophyta</taxon>
        <taxon>Tracheophyta</taxon>
        <taxon>Spermatophyta</taxon>
        <taxon>Magnoliopsida</taxon>
        <taxon>eudicotyledons</taxon>
        <taxon>Gunneridae</taxon>
        <taxon>Pentapetalae</taxon>
        <taxon>asterids</taxon>
        <taxon>lamiids</taxon>
        <taxon>Lamiales</taxon>
        <taxon>Phrymaceae</taxon>
        <taxon>Erythranthe</taxon>
    </lineage>
</organism>
<gene>
    <name evidence="5" type="ORF">MIMGU_mgv1a008819mg</name>
</gene>
<dbReference type="Pfam" id="PF01103">
    <property type="entry name" value="Omp85"/>
    <property type="match status" value="1"/>
</dbReference>
<dbReference type="GO" id="GO:0016020">
    <property type="term" value="C:membrane"/>
    <property type="evidence" value="ECO:0000318"/>
    <property type="project" value="GO_Central"/>
</dbReference>
<keyword evidence="2" id="KW-0472">Membrane</keyword>
<protein>
    <recommendedName>
        <fullName evidence="4">Bacterial surface antigen (D15) domain-containing protein</fullName>
    </recommendedName>
</protein>
<reference evidence="5 6" key="1">
    <citation type="journal article" date="2013" name="Proc. Natl. Acad. Sci. U.S.A.">
        <title>Fine-scale variation in meiotic recombination in Mimulus inferred from population shotgun sequencing.</title>
        <authorList>
            <person name="Hellsten U."/>
            <person name="Wright K.M."/>
            <person name="Jenkins J."/>
            <person name="Shu S."/>
            <person name="Yuan Y."/>
            <person name="Wessler S.R."/>
            <person name="Schmutz J."/>
            <person name="Willis J.H."/>
            <person name="Rokhsar D.S."/>
        </authorList>
    </citation>
    <scope>NUCLEOTIDE SEQUENCE [LARGE SCALE GENOMIC DNA]</scope>
    <source>
        <strain evidence="6">cv. DUN x IM62</strain>
    </source>
</reference>
<dbReference type="EMBL" id="KI630592">
    <property type="protein sequence ID" value="EYU36019.1"/>
    <property type="molecule type" value="Genomic_DNA"/>
</dbReference>
<dbReference type="GO" id="GO:0009658">
    <property type="term" value="P:chloroplast organization"/>
    <property type="evidence" value="ECO:0000318"/>
    <property type="project" value="GO_Central"/>
</dbReference>
<evidence type="ECO:0000313" key="5">
    <source>
        <dbReference type="EMBL" id="EYU36019.1"/>
    </source>
</evidence>
<dbReference type="STRING" id="4155.A0A022R7P8"/>
<dbReference type="InterPro" id="IPR000184">
    <property type="entry name" value="Bac_surfAg_D15"/>
</dbReference>
<sequence>MGAKKSIHAGNAKVDFNVDFTHKLCAALMLHPFRNASGENSLSLIIGSLCVKHPNLFGQGEKLHFLWDKGLRDSNILFTYRKPKSEWLLQHGFTIQHTLSPELGIHGIPVDNLSRIVSGGVNLSRFSAGVDLVEPANNNWSIKTSVKFEHVRPVNDDGRSISRDLHGLPVTCSGGYYDSMVVVKQESRYAEASDRTFSQFSLQIEQGIAILSKWLIFNKFKFVASKGLKLGPAFLLTSLTGGSIVGDIAPYQAFTIGGQGSVRGYAEGAVGSGRSCLIANSELTFSLNPMVDGVAFLDCGSDMGTGRLVPGNPGLRHGKPGHGLGVGYGVRLKSRVGYFQVDYAVNAFQQRTVYIKFSNIS</sequence>
<evidence type="ECO:0000259" key="4">
    <source>
        <dbReference type="Pfam" id="PF01103"/>
    </source>
</evidence>
<dbReference type="eggNOG" id="ENOG502QT7K">
    <property type="taxonomic scope" value="Eukaryota"/>
</dbReference>
<name>A0A022R7P8_ERYGU</name>
<dbReference type="GO" id="GO:0009793">
    <property type="term" value="P:embryo development ending in seed dormancy"/>
    <property type="evidence" value="ECO:0000318"/>
    <property type="project" value="GO_Central"/>
</dbReference>
<dbReference type="PANTHER" id="PTHR12815:SF40">
    <property type="entry name" value="OUTER ENVELOPE PROTEIN 36, CHLOROPLASTIC-RELATED"/>
    <property type="match status" value="1"/>
</dbReference>
<evidence type="ECO:0000256" key="3">
    <source>
        <dbReference type="ARBA" id="ARBA00024013"/>
    </source>
</evidence>
<proteinExistence type="predicted"/>
<keyword evidence="1" id="KW-0934">Plastid</keyword>
<dbReference type="FunFam" id="2.40.160.50:FF:000007">
    <property type="entry name" value="Outer envelope protein 80, chloroplastic"/>
    <property type="match status" value="1"/>
</dbReference>
<dbReference type="GO" id="GO:0009707">
    <property type="term" value="C:chloroplast outer membrane"/>
    <property type="evidence" value="ECO:0007669"/>
    <property type="project" value="UniProtKB-SubCell"/>
</dbReference>
<evidence type="ECO:0000313" key="6">
    <source>
        <dbReference type="Proteomes" id="UP000030748"/>
    </source>
</evidence>
<dbReference type="PANTHER" id="PTHR12815">
    <property type="entry name" value="SORTING AND ASSEMBLY MACHINERY SAMM50 PROTEIN FAMILY MEMBER"/>
    <property type="match status" value="1"/>
</dbReference>
<evidence type="ECO:0000256" key="1">
    <source>
        <dbReference type="ARBA" id="ARBA00022805"/>
    </source>
</evidence>
<dbReference type="InterPro" id="IPR039910">
    <property type="entry name" value="D15-like"/>
</dbReference>
<dbReference type="AlphaFoldDB" id="A0A022R7P8"/>
<accession>A0A022R7P8</accession>
<feature type="domain" description="Bacterial surface antigen (D15)" evidence="4">
    <location>
        <begin position="55"/>
        <end position="348"/>
    </location>
</feature>